<dbReference type="EMBL" id="JANPWB010000012">
    <property type="protein sequence ID" value="KAJ1118726.1"/>
    <property type="molecule type" value="Genomic_DNA"/>
</dbReference>
<accession>A0AAV7NS56</accession>
<reference evidence="1" key="1">
    <citation type="journal article" date="2022" name="bioRxiv">
        <title>Sequencing and chromosome-scale assembly of the giantPleurodeles waltlgenome.</title>
        <authorList>
            <person name="Brown T."/>
            <person name="Elewa A."/>
            <person name="Iarovenko S."/>
            <person name="Subramanian E."/>
            <person name="Araus A.J."/>
            <person name="Petzold A."/>
            <person name="Susuki M."/>
            <person name="Suzuki K.-i.T."/>
            <person name="Hayashi T."/>
            <person name="Toyoda A."/>
            <person name="Oliveira C."/>
            <person name="Osipova E."/>
            <person name="Leigh N.D."/>
            <person name="Simon A."/>
            <person name="Yun M.H."/>
        </authorList>
    </citation>
    <scope>NUCLEOTIDE SEQUENCE</scope>
    <source>
        <strain evidence="1">20211129_DDA</strain>
        <tissue evidence="1">Liver</tissue>
    </source>
</reference>
<sequence>MVDGLYSFQYRPTLGWGNDEPPDSTTAIPINLRAGVHSIDAKFDSMDVCFDQSAECMHRLMPRIKRAEWQISDLEDDGMAVKGKVVKLKKQVLDIAMKNRDLEAHSRSNNIWLVGIAESANTGSMATYIETLLTSLFD</sequence>
<proteinExistence type="predicted"/>
<name>A0AAV7NS56_PLEWA</name>
<evidence type="ECO:0000313" key="1">
    <source>
        <dbReference type="EMBL" id="KAJ1118726.1"/>
    </source>
</evidence>
<comment type="caution">
    <text evidence="1">The sequence shown here is derived from an EMBL/GenBank/DDBJ whole genome shotgun (WGS) entry which is preliminary data.</text>
</comment>
<keyword evidence="2" id="KW-1185">Reference proteome</keyword>
<gene>
    <name evidence="1" type="ORF">NDU88_006913</name>
</gene>
<organism evidence="1 2">
    <name type="scientific">Pleurodeles waltl</name>
    <name type="common">Iberian ribbed newt</name>
    <dbReference type="NCBI Taxonomy" id="8319"/>
    <lineage>
        <taxon>Eukaryota</taxon>
        <taxon>Metazoa</taxon>
        <taxon>Chordata</taxon>
        <taxon>Craniata</taxon>
        <taxon>Vertebrata</taxon>
        <taxon>Euteleostomi</taxon>
        <taxon>Amphibia</taxon>
        <taxon>Batrachia</taxon>
        <taxon>Caudata</taxon>
        <taxon>Salamandroidea</taxon>
        <taxon>Salamandridae</taxon>
        <taxon>Pleurodelinae</taxon>
        <taxon>Pleurodeles</taxon>
    </lineage>
</organism>
<dbReference type="Proteomes" id="UP001066276">
    <property type="component" value="Chromosome 8"/>
</dbReference>
<dbReference type="AlphaFoldDB" id="A0AAV7NS56"/>
<protein>
    <submittedName>
        <fullName evidence="1">Uncharacterized protein</fullName>
    </submittedName>
</protein>
<evidence type="ECO:0000313" key="2">
    <source>
        <dbReference type="Proteomes" id="UP001066276"/>
    </source>
</evidence>